<dbReference type="GO" id="GO:0000723">
    <property type="term" value="P:telomere maintenance"/>
    <property type="evidence" value="ECO:0007669"/>
    <property type="project" value="TreeGrafter"/>
</dbReference>
<dbReference type="PANTHER" id="PTHR12604:SF2">
    <property type="entry name" value="X-RAY REPAIR CROSS-COMPLEMENTING PROTEIN 6"/>
    <property type="match status" value="1"/>
</dbReference>
<comment type="caution">
    <text evidence="3">The sequence shown here is derived from an EMBL/GenBank/DDBJ whole genome shotgun (WGS) entry which is preliminary data.</text>
</comment>
<dbReference type="GO" id="GO:0003678">
    <property type="term" value="F:DNA helicase activity"/>
    <property type="evidence" value="ECO:0007669"/>
    <property type="project" value="InterPro"/>
</dbReference>
<dbReference type="Gene3D" id="1.10.1600.10">
    <property type="match status" value="1"/>
</dbReference>
<dbReference type="InterPro" id="IPR005160">
    <property type="entry name" value="Ku_C"/>
</dbReference>
<evidence type="ECO:0000313" key="4">
    <source>
        <dbReference type="Proteomes" id="UP001331761"/>
    </source>
</evidence>
<feature type="region of interest" description="Disordered" evidence="1">
    <location>
        <begin position="170"/>
        <end position="207"/>
    </location>
</feature>
<dbReference type="AlphaFoldDB" id="A0AAN8FW20"/>
<dbReference type="Gene3D" id="1.10.720.30">
    <property type="entry name" value="SAP domain"/>
    <property type="match status" value="1"/>
</dbReference>
<dbReference type="GO" id="GO:0043564">
    <property type="term" value="C:Ku70:Ku80 complex"/>
    <property type="evidence" value="ECO:0007669"/>
    <property type="project" value="TreeGrafter"/>
</dbReference>
<dbReference type="Proteomes" id="UP001331761">
    <property type="component" value="Unassembled WGS sequence"/>
</dbReference>
<gene>
    <name evidence="3" type="ORF">GCK32_006972</name>
</gene>
<accession>A0AAN8FW20</accession>
<dbReference type="PANTHER" id="PTHR12604">
    <property type="entry name" value="KU AUTOANTIGEN DNA HELICASE"/>
    <property type="match status" value="1"/>
</dbReference>
<name>A0AAN8FW20_TRICO</name>
<dbReference type="GO" id="GO:0003690">
    <property type="term" value="F:double-stranded DNA binding"/>
    <property type="evidence" value="ECO:0007669"/>
    <property type="project" value="TreeGrafter"/>
</dbReference>
<proteinExistence type="predicted"/>
<protein>
    <recommendedName>
        <fullName evidence="2">Ku70/Ku80 C-terminal arm domain-containing protein</fullName>
    </recommendedName>
</protein>
<feature type="compositionally biased region" description="Basic and acidic residues" evidence="1">
    <location>
        <begin position="182"/>
        <end position="191"/>
    </location>
</feature>
<evidence type="ECO:0000256" key="1">
    <source>
        <dbReference type="SAM" id="MobiDB-lite"/>
    </source>
</evidence>
<dbReference type="EMBL" id="WIXE01017893">
    <property type="protein sequence ID" value="KAK5971363.1"/>
    <property type="molecule type" value="Genomic_DNA"/>
</dbReference>
<dbReference type="Pfam" id="PF03730">
    <property type="entry name" value="Ku_C"/>
    <property type="match status" value="1"/>
</dbReference>
<dbReference type="SUPFAM" id="SSF100939">
    <property type="entry name" value="SPOC domain-like"/>
    <property type="match status" value="1"/>
</dbReference>
<evidence type="ECO:0000313" key="3">
    <source>
        <dbReference type="EMBL" id="KAK5971363.1"/>
    </source>
</evidence>
<keyword evidence="4" id="KW-1185">Reference proteome</keyword>
<organism evidence="3 4">
    <name type="scientific">Trichostrongylus colubriformis</name>
    <name type="common">Black scour worm</name>
    <dbReference type="NCBI Taxonomy" id="6319"/>
    <lineage>
        <taxon>Eukaryota</taxon>
        <taxon>Metazoa</taxon>
        <taxon>Ecdysozoa</taxon>
        <taxon>Nematoda</taxon>
        <taxon>Chromadorea</taxon>
        <taxon>Rhabditida</taxon>
        <taxon>Rhabditina</taxon>
        <taxon>Rhabditomorpha</taxon>
        <taxon>Strongyloidea</taxon>
        <taxon>Trichostrongylidae</taxon>
        <taxon>Trichostrongylus</taxon>
    </lineage>
</organism>
<dbReference type="InterPro" id="IPR036361">
    <property type="entry name" value="SAP_dom_sf"/>
</dbReference>
<dbReference type="GO" id="GO:0006303">
    <property type="term" value="P:double-strand break repair via nonhomologous end joining"/>
    <property type="evidence" value="ECO:0007669"/>
    <property type="project" value="InterPro"/>
</dbReference>
<feature type="domain" description="Ku70/Ku80 C-terminal arm" evidence="2">
    <location>
        <begin position="108"/>
        <end position="197"/>
    </location>
</feature>
<dbReference type="GO" id="GO:0042162">
    <property type="term" value="F:telomeric DNA binding"/>
    <property type="evidence" value="ECO:0007669"/>
    <property type="project" value="TreeGrafter"/>
</dbReference>
<sequence length="253" mass="28930">MSLISRREFDFSTTIFRTTLREYLATLAAFFFERESLEIYKILFTYSQNRLDTIREYNFDGFHVVFLPFAEDIRDVSEKLKCPQGEWPKPSTSDVRTASAFVKKLTGSYVPSQYENPRLQSFYAMIVENVVGEQIVKPTDTLLPYHARPDWAQRVKKEVTQLIEHFHLDQLEQSTQSPGRKRAADGTTEKGHGKKAKPDLSQADARDLAEKGQLESLTVAQLRAAIEEQMSCTVKSGTKKAELVAMLKKYFGV</sequence>
<reference evidence="3 4" key="1">
    <citation type="submission" date="2019-10" db="EMBL/GenBank/DDBJ databases">
        <title>Assembly and Annotation for the nematode Trichostrongylus colubriformis.</title>
        <authorList>
            <person name="Martin J."/>
        </authorList>
    </citation>
    <scope>NUCLEOTIDE SEQUENCE [LARGE SCALE GENOMIC DNA]</scope>
    <source>
        <strain evidence="3">G859</strain>
        <tissue evidence="3">Whole worm</tissue>
    </source>
</reference>
<evidence type="ECO:0000259" key="2">
    <source>
        <dbReference type="Pfam" id="PF03730"/>
    </source>
</evidence>
<dbReference type="InterPro" id="IPR016194">
    <property type="entry name" value="SPOC-like_C_dom_sf"/>
</dbReference>